<evidence type="ECO:0000256" key="3">
    <source>
        <dbReference type="ARBA" id="ARBA00022448"/>
    </source>
</evidence>
<dbReference type="InterPro" id="IPR003439">
    <property type="entry name" value="ABC_transporter-like_ATP-bd"/>
</dbReference>
<proteinExistence type="inferred from homology"/>
<sequence length="318" mass="35910">MIQVNNLFVELKHSQPRTYILRDISLELKKGEVLGIAGESGSGKTVLSKTLMGLIKDPLIKTDGTICIKGEKYSKLSHLKKYRGSFFSMIFQNPSASLNPVFTVGYQLIETLMTFNRGMKKKEAEKEAVKLLTEVEIDHPEERMKSYPHNLSGGMNQRVMIALALSTNPEILIADEPTTALDVTIQAQIIDLLLKLNKQKSISIIFISHDLSLLQTICDNILIMYAGELMEKINASDLKSDIIRHPYTYALKSCIPDINKKEDFLFSIPGTIKSNTAEDDNRCVFHDRCNYMTNICETKKPEINGSINYKCHHPLLQK</sequence>
<evidence type="ECO:0000256" key="4">
    <source>
        <dbReference type="ARBA" id="ARBA00022475"/>
    </source>
</evidence>
<gene>
    <name evidence="9" type="ORF">FXF49_08200</name>
</gene>
<dbReference type="Gene3D" id="3.40.50.300">
    <property type="entry name" value="P-loop containing nucleotide triphosphate hydrolases"/>
    <property type="match status" value="1"/>
</dbReference>
<dbReference type="PROSITE" id="PS50893">
    <property type="entry name" value="ABC_TRANSPORTER_2"/>
    <property type="match status" value="1"/>
</dbReference>
<dbReference type="CDD" id="cd03257">
    <property type="entry name" value="ABC_NikE_OppD_transporters"/>
    <property type="match status" value="1"/>
</dbReference>
<keyword evidence="4" id="KW-1003">Cell membrane</keyword>
<dbReference type="InterPro" id="IPR003593">
    <property type="entry name" value="AAA+_ATPase"/>
</dbReference>
<keyword evidence="5" id="KW-0547">Nucleotide-binding</keyword>
<dbReference type="AlphaFoldDB" id="A0A5D0MNN0"/>
<dbReference type="FunFam" id="3.40.50.300:FF:000016">
    <property type="entry name" value="Oligopeptide ABC transporter ATP-binding component"/>
    <property type="match status" value="1"/>
</dbReference>
<evidence type="ECO:0000256" key="2">
    <source>
        <dbReference type="ARBA" id="ARBA00005417"/>
    </source>
</evidence>
<evidence type="ECO:0000313" key="10">
    <source>
        <dbReference type="Proteomes" id="UP000323337"/>
    </source>
</evidence>
<keyword evidence="7" id="KW-0472">Membrane</keyword>
<dbReference type="Proteomes" id="UP000323337">
    <property type="component" value="Unassembled WGS sequence"/>
</dbReference>
<evidence type="ECO:0000313" key="9">
    <source>
        <dbReference type="EMBL" id="TYB33081.1"/>
    </source>
</evidence>
<comment type="caution">
    <text evidence="9">The sequence shown here is derived from an EMBL/GenBank/DDBJ whole genome shotgun (WGS) entry which is preliminary data.</text>
</comment>
<dbReference type="GO" id="GO:0015833">
    <property type="term" value="P:peptide transport"/>
    <property type="evidence" value="ECO:0007669"/>
    <property type="project" value="InterPro"/>
</dbReference>
<name>A0A5D0MNN0_FLESI</name>
<dbReference type="GO" id="GO:0005524">
    <property type="term" value="F:ATP binding"/>
    <property type="evidence" value="ECO:0007669"/>
    <property type="project" value="UniProtKB-KW"/>
</dbReference>
<comment type="subcellular location">
    <subcellularLocation>
        <location evidence="1">Cell inner membrane</location>
        <topology evidence="1">Peripheral membrane protein</topology>
    </subcellularLocation>
</comment>
<evidence type="ECO:0000256" key="1">
    <source>
        <dbReference type="ARBA" id="ARBA00004417"/>
    </source>
</evidence>
<dbReference type="GO" id="GO:0016887">
    <property type="term" value="F:ATP hydrolysis activity"/>
    <property type="evidence" value="ECO:0007669"/>
    <property type="project" value="InterPro"/>
</dbReference>
<accession>A0A5D0MNN0</accession>
<dbReference type="Pfam" id="PF00005">
    <property type="entry name" value="ABC_tran"/>
    <property type="match status" value="1"/>
</dbReference>
<evidence type="ECO:0000256" key="5">
    <source>
        <dbReference type="ARBA" id="ARBA00022741"/>
    </source>
</evidence>
<feature type="domain" description="ABC transporter" evidence="8">
    <location>
        <begin position="2"/>
        <end position="251"/>
    </location>
</feature>
<keyword evidence="6 9" id="KW-0067">ATP-binding</keyword>
<evidence type="ECO:0000256" key="7">
    <source>
        <dbReference type="ARBA" id="ARBA00023136"/>
    </source>
</evidence>
<dbReference type="SMART" id="SM00382">
    <property type="entry name" value="AAA"/>
    <property type="match status" value="1"/>
</dbReference>
<organism evidence="9 10">
    <name type="scientific">Flexistipes sinusarabici</name>
    <dbReference type="NCBI Taxonomy" id="2352"/>
    <lineage>
        <taxon>Bacteria</taxon>
        <taxon>Pseudomonadati</taxon>
        <taxon>Deferribacterota</taxon>
        <taxon>Deferribacteres</taxon>
        <taxon>Deferribacterales</taxon>
        <taxon>Flexistipitaceae</taxon>
        <taxon>Flexistipes</taxon>
    </lineage>
</organism>
<dbReference type="PANTHER" id="PTHR43297:SF2">
    <property type="entry name" value="DIPEPTIDE TRANSPORT ATP-BINDING PROTEIN DPPD"/>
    <property type="match status" value="1"/>
</dbReference>
<dbReference type="EMBL" id="VSIV01000206">
    <property type="protein sequence ID" value="TYB33081.1"/>
    <property type="molecule type" value="Genomic_DNA"/>
</dbReference>
<dbReference type="NCBIfam" id="TIGR01727">
    <property type="entry name" value="oligo_HPY"/>
    <property type="match status" value="1"/>
</dbReference>
<evidence type="ECO:0000259" key="8">
    <source>
        <dbReference type="PROSITE" id="PS50893"/>
    </source>
</evidence>
<keyword evidence="3" id="KW-0813">Transport</keyword>
<dbReference type="InterPro" id="IPR027417">
    <property type="entry name" value="P-loop_NTPase"/>
</dbReference>
<dbReference type="GO" id="GO:0005886">
    <property type="term" value="C:plasma membrane"/>
    <property type="evidence" value="ECO:0007669"/>
    <property type="project" value="UniProtKB-SubCell"/>
</dbReference>
<comment type="similarity">
    <text evidence="2">Belongs to the ABC transporter superfamily.</text>
</comment>
<protein>
    <submittedName>
        <fullName evidence="9">ABC transporter ATP-binding protein</fullName>
    </submittedName>
</protein>
<evidence type="ECO:0000256" key="6">
    <source>
        <dbReference type="ARBA" id="ARBA00022840"/>
    </source>
</evidence>
<dbReference type="InterPro" id="IPR013563">
    <property type="entry name" value="Oligopep_ABC_C"/>
</dbReference>
<dbReference type="InterPro" id="IPR050388">
    <property type="entry name" value="ABC_Ni/Peptide_Import"/>
</dbReference>
<dbReference type="PANTHER" id="PTHR43297">
    <property type="entry name" value="OLIGOPEPTIDE TRANSPORT ATP-BINDING PROTEIN APPD"/>
    <property type="match status" value="1"/>
</dbReference>
<dbReference type="Pfam" id="PF08352">
    <property type="entry name" value="oligo_HPY"/>
    <property type="match status" value="1"/>
</dbReference>
<reference evidence="9 10" key="1">
    <citation type="submission" date="2019-08" db="EMBL/GenBank/DDBJ databases">
        <title>Genomic characterization of a novel candidate phylum (ARYD3) from a high temperature, high salinity tertiary oil reservoir in north central Oklahoma, USA.</title>
        <authorList>
            <person name="Youssef N.H."/>
            <person name="Yadav A."/>
            <person name="Elshahed M.S."/>
        </authorList>
    </citation>
    <scope>NUCLEOTIDE SEQUENCE [LARGE SCALE GENOMIC DNA]</scope>
    <source>
        <strain evidence="9">ARYD1</strain>
    </source>
</reference>
<dbReference type="SUPFAM" id="SSF52540">
    <property type="entry name" value="P-loop containing nucleoside triphosphate hydrolases"/>
    <property type="match status" value="1"/>
</dbReference>